<dbReference type="InterPro" id="IPR042097">
    <property type="entry name" value="Aminopeptidase_N-like_N_sf"/>
</dbReference>
<dbReference type="InterPro" id="IPR045357">
    <property type="entry name" value="Aminopeptidase_N-like_N"/>
</dbReference>
<evidence type="ECO:0000256" key="10">
    <source>
        <dbReference type="ARBA" id="ARBA00022833"/>
    </source>
</evidence>
<evidence type="ECO:0000256" key="8">
    <source>
        <dbReference type="ARBA" id="ARBA00022723"/>
    </source>
</evidence>
<dbReference type="PANTHER" id="PTHR11533:SF174">
    <property type="entry name" value="PUROMYCIN-SENSITIVE AMINOPEPTIDASE-RELATED"/>
    <property type="match status" value="1"/>
</dbReference>
<reference evidence="15 16" key="1">
    <citation type="journal article" date="2012" name="Stand. Genomic Sci.">
        <title>Genome sequence of the orange-pigmented seawater bacterium Owenweeksia hongkongensis type strain (UST20020801(T)).</title>
        <authorList>
            <person name="Riedel T."/>
            <person name="Held B."/>
            <person name="Nolan M."/>
            <person name="Lucas S."/>
            <person name="Lapidus A."/>
            <person name="Tice H."/>
            <person name="Del Rio T.G."/>
            <person name="Cheng J.F."/>
            <person name="Han C."/>
            <person name="Tapia R."/>
            <person name="Goodwin L.A."/>
            <person name="Pitluck S."/>
            <person name="Liolios K."/>
            <person name="Mavromatis K."/>
            <person name="Pagani I."/>
            <person name="Ivanova N."/>
            <person name="Mikhailova N."/>
            <person name="Pati A."/>
            <person name="Chen A."/>
            <person name="Palaniappan K."/>
            <person name="Rohde M."/>
            <person name="Tindall B.J."/>
            <person name="Detter J.C."/>
            <person name="Goker M."/>
            <person name="Woyke T."/>
            <person name="Bristow J."/>
            <person name="Eisen J.A."/>
            <person name="Markowitz V."/>
            <person name="Hugenholtz P."/>
            <person name="Klenk H.P."/>
            <person name="Kyrpides N.C."/>
        </authorList>
    </citation>
    <scope>NUCLEOTIDE SEQUENCE</scope>
    <source>
        <strain evidence="16">DSM 17368 / JCM 12287 / NRRL B-23963</strain>
    </source>
</reference>
<keyword evidence="9" id="KW-0378">Hydrolase</keyword>
<comment type="catalytic activity">
    <reaction evidence="1">
        <text>Release of an N-terminal amino acid, Xaa-|-Yaa- from a peptide, amide or arylamide. Xaa is preferably Ala, but may be most amino acids including Pro (slow action). When a terminal hydrophobic residue is followed by a prolyl residue, the two may be released as an intact Xaa-Pro dipeptide.</text>
        <dbReference type="EC" id="3.4.11.2"/>
    </reaction>
</comment>
<gene>
    <name evidence="15" type="ordered locus">Oweho_3031</name>
</gene>
<dbReference type="Proteomes" id="UP000005631">
    <property type="component" value="Chromosome"/>
</dbReference>
<dbReference type="GO" id="GO:0070006">
    <property type="term" value="F:metalloaminopeptidase activity"/>
    <property type="evidence" value="ECO:0007669"/>
    <property type="project" value="TreeGrafter"/>
</dbReference>
<comment type="similarity">
    <text evidence="3">Belongs to the peptidase M1 family.</text>
</comment>
<dbReference type="RefSeq" id="WP_014203333.1">
    <property type="nucleotide sequence ID" value="NC_016599.1"/>
</dbReference>
<dbReference type="CDD" id="cd09603">
    <property type="entry name" value="M1_APN_like"/>
    <property type="match status" value="1"/>
</dbReference>
<dbReference type="GO" id="GO:0008270">
    <property type="term" value="F:zinc ion binding"/>
    <property type="evidence" value="ECO:0007669"/>
    <property type="project" value="InterPro"/>
</dbReference>
<feature type="chain" id="PRO_5003515390" description="Aminopeptidase N" evidence="12">
    <location>
        <begin position="20"/>
        <end position="784"/>
    </location>
</feature>
<evidence type="ECO:0000256" key="4">
    <source>
        <dbReference type="ARBA" id="ARBA00012564"/>
    </source>
</evidence>
<dbReference type="GO" id="GO:0005737">
    <property type="term" value="C:cytoplasm"/>
    <property type="evidence" value="ECO:0007669"/>
    <property type="project" value="TreeGrafter"/>
</dbReference>
<feature type="domain" description="Aminopeptidase N-like N-terminal" evidence="14">
    <location>
        <begin position="27"/>
        <end position="193"/>
    </location>
</feature>
<dbReference type="InterPro" id="IPR016024">
    <property type="entry name" value="ARM-type_fold"/>
</dbReference>
<evidence type="ECO:0000256" key="11">
    <source>
        <dbReference type="ARBA" id="ARBA00023049"/>
    </source>
</evidence>
<keyword evidence="10" id="KW-0862">Zinc</keyword>
<organism evidence="15 16">
    <name type="scientific">Owenweeksia hongkongensis (strain DSM 17368 / CIP 108786 / JCM 12287 / NRRL B-23963 / UST20020801)</name>
    <dbReference type="NCBI Taxonomy" id="926562"/>
    <lineage>
        <taxon>Bacteria</taxon>
        <taxon>Pseudomonadati</taxon>
        <taxon>Bacteroidota</taxon>
        <taxon>Flavobacteriia</taxon>
        <taxon>Flavobacteriales</taxon>
        <taxon>Owenweeksiaceae</taxon>
        <taxon>Owenweeksia</taxon>
    </lineage>
</organism>
<feature type="signal peptide" evidence="12">
    <location>
        <begin position="1"/>
        <end position="19"/>
    </location>
</feature>
<evidence type="ECO:0000256" key="9">
    <source>
        <dbReference type="ARBA" id="ARBA00022801"/>
    </source>
</evidence>
<accession>G8R2H4</accession>
<dbReference type="Pfam" id="PF17900">
    <property type="entry name" value="Peptidase_M1_N"/>
    <property type="match status" value="1"/>
</dbReference>
<dbReference type="AlphaFoldDB" id="G8R2H4"/>
<keyword evidence="12" id="KW-0732">Signal</keyword>
<evidence type="ECO:0000256" key="1">
    <source>
        <dbReference type="ARBA" id="ARBA00000098"/>
    </source>
</evidence>
<keyword evidence="7" id="KW-0645">Protease</keyword>
<dbReference type="InterPro" id="IPR014782">
    <property type="entry name" value="Peptidase_M1_dom"/>
</dbReference>
<dbReference type="GO" id="GO:0042277">
    <property type="term" value="F:peptide binding"/>
    <property type="evidence" value="ECO:0007669"/>
    <property type="project" value="TreeGrafter"/>
</dbReference>
<dbReference type="OrthoDB" id="100605at2"/>
<dbReference type="Pfam" id="PF01433">
    <property type="entry name" value="Peptidase_M1"/>
    <property type="match status" value="1"/>
</dbReference>
<evidence type="ECO:0000256" key="5">
    <source>
        <dbReference type="ARBA" id="ARBA00015611"/>
    </source>
</evidence>
<dbReference type="HOGENOM" id="CLU_014298_0_1_10"/>
<evidence type="ECO:0000256" key="12">
    <source>
        <dbReference type="SAM" id="SignalP"/>
    </source>
</evidence>
<dbReference type="GO" id="GO:0006508">
    <property type="term" value="P:proteolysis"/>
    <property type="evidence" value="ECO:0007669"/>
    <property type="project" value="UniProtKB-KW"/>
</dbReference>
<sequence length="784" mass="90844">MKIRFCFLFLLGAIRFLIAQSIDFTHLHVSLELDTNKSAVYGKVQLAFKADTTTDSIYLNGVNMEFEKVTVNNAEVKYASDNKGIWLWPEELLDSNSISIKYTAHPRRGMFFIGWNDETGLSRRQVWTQGQGIDNRHWVPHFDEQTDKLITEIEVLFDSKYEVISNGSLVSKEEEGDQIRWHYKMAKPHSSYLMMLAIGKYALRKTVSKSGVSLWQYYYPDREEDYKWYYYKNEEIFNFLEKEIGVPYPWENYKQVPVQDFQHGAMENTTATIFGDFFLVDEVAFNDRNYTYVNAHELAHQWFGNLVTATGSDEHWLHEGFATYYQWLSEKHLYGQDFFDWERYKAAQMVFEASKIDTVPLGSGKAGSARFYQKGAWVLYMLSESLGKEKFDKVIKYYLEQNAFGLVTTDSLNSAIQQVAGTDYSYFFQKWVYSSGEPAAKVTSKVKEDGVMVFNHTSDSYLNMFFDMKLAIEGQEPSKNELWLITDSASTEFTSMPGQNHRCKYWIVNPNMHVLADITENKPIEYLQIQYEESLALLDRYYAVRNAEQHSLEEKETFLIEVTKNESEFFSVRAEALKQLVEANYPKSDELLLLALQSKDVQLQKEAIKLVKNPEGKLMKAVAELRKGDSYELRESAINTSIAGADPKENAWLNDEFWMENPGVPDNKIAVVVLLYRTAIFQDKEALQDLIDYTSSGYDFLTRINAMQALGALQYFDDEVAANYFDALFSLNRTLSRNARQNLNANYSTESGKEVIDKYVESQMNVWDDFQKRLVNRTFGLNLE</sequence>
<dbReference type="GO" id="GO:0043171">
    <property type="term" value="P:peptide catabolic process"/>
    <property type="evidence" value="ECO:0007669"/>
    <property type="project" value="TreeGrafter"/>
</dbReference>
<dbReference type="eggNOG" id="COG0308">
    <property type="taxonomic scope" value="Bacteria"/>
</dbReference>
<protein>
    <recommendedName>
        <fullName evidence="5">Aminopeptidase N</fullName>
        <ecNumber evidence="4">3.4.11.2</ecNumber>
    </recommendedName>
</protein>
<dbReference type="SUPFAM" id="SSF63737">
    <property type="entry name" value="Leukotriene A4 hydrolase N-terminal domain"/>
    <property type="match status" value="1"/>
</dbReference>
<dbReference type="STRING" id="926562.Oweho_3031"/>
<dbReference type="InterPro" id="IPR050344">
    <property type="entry name" value="Peptidase_M1_aminopeptidases"/>
</dbReference>
<dbReference type="GO" id="GO:0005615">
    <property type="term" value="C:extracellular space"/>
    <property type="evidence" value="ECO:0007669"/>
    <property type="project" value="TreeGrafter"/>
</dbReference>
<evidence type="ECO:0000313" key="16">
    <source>
        <dbReference type="Proteomes" id="UP000005631"/>
    </source>
</evidence>
<evidence type="ECO:0000313" key="15">
    <source>
        <dbReference type="EMBL" id="AEV33986.1"/>
    </source>
</evidence>
<evidence type="ECO:0000259" key="13">
    <source>
        <dbReference type="Pfam" id="PF01433"/>
    </source>
</evidence>
<evidence type="ECO:0000256" key="2">
    <source>
        <dbReference type="ARBA" id="ARBA00001947"/>
    </source>
</evidence>
<keyword evidence="16" id="KW-1185">Reference proteome</keyword>
<keyword evidence="8" id="KW-0479">Metal-binding</keyword>
<dbReference type="eggNOG" id="COG1413">
    <property type="taxonomic scope" value="Bacteria"/>
</dbReference>
<dbReference type="GO" id="GO:0016020">
    <property type="term" value="C:membrane"/>
    <property type="evidence" value="ECO:0007669"/>
    <property type="project" value="TreeGrafter"/>
</dbReference>
<evidence type="ECO:0000259" key="14">
    <source>
        <dbReference type="Pfam" id="PF17900"/>
    </source>
</evidence>
<feature type="domain" description="Peptidase M1 membrane alanine aminopeptidase" evidence="13">
    <location>
        <begin position="232"/>
        <end position="431"/>
    </location>
</feature>
<dbReference type="InterPro" id="IPR001930">
    <property type="entry name" value="Peptidase_M1"/>
</dbReference>
<evidence type="ECO:0000256" key="7">
    <source>
        <dbReference type="ARBA" id="ARBA00022670"/>
    </source>
</evidence>
<dbReference type="Gene3D" id="1.10.390.10">
    <property type="entry name" value="Neutral Protease Domain 2"/>
    <property type="match status" value="1"/>
</dbReference>
<dbReference type="EMBL" id="CP003156">
    <property type="protein sequence ID" value="AEV33986.1"/>
    <property type="molecule type" value="Genomic_DNA"/>
</dbReference>
<keyword evidence="11" id="KW-0482">Metalloprotease</keyword>
<dbReference type="EC" id="3.4.11.2" evidence="4"/>
<dbReference type="SUPFAM" id="SSF48371">
    <property type="entry name" value="ARM repeat"/>
    <property type="match status" value="1"/>
</dbReference>
<evidence type="ECO:0000256" key="6">
    <source>
        <dbReference type="ARBA" id="ARBA00022438"/>
    </source>
</evidence>
<dbReference type="PATRIC" id="fig|926562.3.peg.3049"/>
<comment type="cofactor">
    <cofactor evidence="2">
        <name>Zn(2+)</name>
        <dbReference type="ChEBI" id="CHEBI:29105"/>
    </cofactor>
</comment>
<proteinExistence type="inferred from homology"/>
<dbReference type="InterPro" id="IPR027268">
    <property type="entry name" value="Peptidase_M4/M1_CTD_sf"/>
</dbReference>
<dbReference type="GO" id="GO:0016285">
    <property type="term" value="F:alanyl aminopeptidase activity"/>
    <property type="evidence" value="ECO:0007669"/>
    <property type="project" value="UniProtKB-EC"/>
</dbReference>
<name>G8R2H4_OWEHD</name>
<evidence type="ECO:0000256" key="3">
    <source>
        <dbReference type="ARBA" id="ARBA00010136"/>
    </source>
</evidence>
<dbReference type="SUPFAM" id="SSF55486">
    <property type="entry name" value="Metalloproteases ('zincins'), catalytic domain"/>
    <property type="match status" value="1"/>
</dbReference>
<dbReference type="Gene3D" id="2.60.40.1730">
    <property type="entry name" value="tricorn interacting facor f3 domain"/>
    <property type="match status" value="1"/>
</dbReference>
<keyword evidence="6 15" id="KW-0031">Aminopeptidase</keyword>
<dbReference type="PRINTS" id="PR00756">
    <property type="entry name" value="ALADIPTASE"/>
</dbReference>
<dbReference type="KEGG" id="oho:Oweho_3031"/>
<dbReference type="PANTHER" id="PTHR11533">
    <property type="entry name" value="PROTEASE M1 ZINC METALLOPROTEASE"/>
    <property type="match status" value="1"/>
</dbReference>